<dbReference type="SUPFAM" id="SSF89562">
    <property type="entry name" value="RraA-like"/>
    <property type="match status" value="1"/>
</dbReference>
<feature type="binding site" evidence="3">
    <location>
        <position position="153"/>
    </location>
    <ligand>
        <name>substrate</name>
    </ligand>
</feature>
<dbReference type="SUPFAM" id="SSF51735">
    <property type="entry name" value="NAD(P)-binding Rossmann-fold domains"/>
    <property type="match status" value="1"/>
</dbReference>
<keyword evidence="3" id="KW-0479">Metal-binding</keyword>
<dbReference type="PaxDb" id="2903-EOD09792"/>
<dbReference type="KEGG" id="ehx:EMIHUDRAFT_465364"/>
<sequence length="652" mass="69290">MFVARALRRAPALRSAAPSLACRSLATGPASGGAVSDEMLDKLGTLSTQALVDGLWVMGWPPAMVEGARGLKPGQKCKGRAITLRMVPQRPDIAADKPAGEISPEYEAFELCGPKEVLCISSVGPWESVGGDIKFLRLKQLGLGGLVTDGSVRDTDEILSYGFPCFSHSTTAKQGPAAMQPWECNGVIELGQTNPVVVRPGDAIIGDQDGVVVVPAAAAEKVYEIAHFRETVEGIIKEELVKNPGPPGKYYPFKPPIKPESPLGKLLDSKGVKYYSTRAAPAPRRSTPARFGSGRRQLSTAPPTMRAVVIRENGARTRRVSCGARRRGPSLHASLPLDLAVGPAESLKYETGFPTPSLADGQVLVKNEYTGINFIDTYFRKGDPPPSTQPPPATPSVDASTTLAYSVLGTYCEYTAVPAAKVVQVPDGVGLEQAVACMTQGFTAHYLTNHAHAGLVKPGEWMLIHGVGGGTCQWAAQMAKLKGYKVIGTCPKGKEGVDGATACDELIVTDTIAGTPYEDYSSVDIVGKVMEVTNGEGVKAVIDGIGASTVDISLDSLARRGIFVTFGNASGAVPAFPPIRLIKKSLFMTRPKMLDYVSTREELMMRADEVFGWIASGDLKVGIDKTFDLEDAVAGHQYLEAGKSKGKLLYKI</sequence>
<keyword evidence="7" id="KW-1185">Reference proteome</keyword>
<feature type="region of interest" description="Disordered" evidence="4">
    <location>
        <begin position="279"/>
        <end position="302"/>
    </location>
</feature>
<dbReference type="PANTHER" id="PTHR48106">
    <property type="entry name" value="QUINONE OXIDOREDUCTASE PIG3-RELATED"/>
    <property type="match status" value="1"/>
</dbReference>
<dbReference type="Proteomes" id="UP000013827">
    <property type="component" value="Unassembled WGS sequence"/>
</dbReference>
<name>A0A0D3IEV7_EMIH1</name>
<dbReference type="STRING" id="2903.R1BJY8"/>
<dbReference type="SUPFAM" id="SSF50129">
    <property type="entry name" value="GroES-like"/>
    <property type="match status" value="1"/>
</dbReference>
<keyword evidence="2" id="KW-0560">Oxidoreductase</keyword>
<comment type="cofactor">
    <cofactor evidence="3">
        <name>Mg(2+)</name>
        <dbReference type="ChEBI" id="CHEBI:18420"/>
    </cofactor>
</comment>
<feature type="compositionally biased region" description="Low complexity" evidence="4">
    <location>
        <begin position="279"/>
        <end position="290"/>
    </location>
</feature>
<evidence type="ECO:0000259" key="5">
    <source>
        <dbReference type="SMART" id="SM00829"/>
    </source>
</evidence>
<dbReference type="GO" id="GO:0070402">
    <property type="term" value="F:NADPH binding"/>
    <property type="evidence" value="ECO:0007669"/>
    <property type="project" value="TreeGrafter"/>
</dbReference>
<reference evidence="7" key="1">
    <citation type="journal article" date="2013" name="Nature">
        <title>Pan genome of the phytoplankton Emiliania underpins its global distribution.</title>
        <authorList>
            <person name="Read B.A."/>
            <person name="Kegel J."/>
            <person name="Klute M.J."/>
            <person name="Kuo A."/>
            <person name="Lefebvre S.C."/>
            <person name="Maumus F."/>
            <person name="Mayer C."/>
            <person name="Miller J."/>
            <person name="Monier A."/>
            <person name="Salamov A."/>
            <person name="Young J."/>
            <person name="Aguilar M."/>
            <person name="Claverie J.M."/>
            <person name="Frickenhaus S."/>
            <person name="Gonzalez K."/>
            <person name="Herman E.K."/>
            <person name="Lin Y.C."/>
            <person name="Napier J."/>
            <person name="Ogata H."/>
            <person name="Sarno A.F."/>
            <person name="Shmutz J."/>
            <person name="Schroeder D."/>
            <person name="de Vargas C."/>
            <person name="Verret F."/>
            <person name="von Dassow P."/>
            <person name="Valentin K."/>
            <person name="Van de Peer Y."/>
            <person name="Wheeler G."/>
            <person name="Dacks J.B."/>
            <person name="Delwiche C.F."/>
            <person name="Dyhrman S.T."/>
            <person name="Glockner G."/>
            <person name="John U."/>
            <person name="Richards T."/>
            <person name="Worden A.Z."/>
            <person name="Zhang X."/>
            <person name="Grigoriev I.V."/>
            <person name="Allen A.E."/>
            <person name="Bidle K."/>
            <person name="Borodovsky M."/>
            <person name="Bowler C."/>
            <person name="Brownlee C."/>
            <person name="Cock J.M."/>
            <person name="Elias M."/>
            <person name="Gladyshev V.N."/>
            <person name="Groth M."/>
            <person name="Guda C."/>
            <person name="Hadaegh A."/>
            <person name="Iglesias-Rodriguez M.D."/>
            <person name="Jenkins J."/>
            <person name="Jones B.M."/>
            <person name="Lawson T."/>
            <person name="Leese F."/>
            <person name="Lindquist E."/>
            <person name="Lobanov A."/>
            <person name="Lomsadze A."/>
            <person name="Malik S.B."/>
            <person name="Marsh M.E."/>
            <person name="Mackinder L."/>
            <person name="Mock T."/>
            <person name="Mueller-Roeber B."/>
            <person name="Pagarete A."/>
            <person name="Parker M."/>
            <person name="Probert I."/>
            <person name="Quesneville H."/>
            <person name="Raines C."/>
            <person name="Rensing S.A."/>
            <person name="Riano-Pachon D.M."/>
            <person name="Richier S."/>
            <person name="Rokitta S."/>
            <person name="Shiraiwa Y."/>
            <person name="Soanes D.M."/>
            <person name="van der Giezen M."/>
            <person name="Wahlund T.M."/>
            <person name="Williams B."/>
            <person name="Wilson W."/>
            <person name="Wolfe G."/>
            <person name="Wurch L.L."/>
        </authorList>
    </citation>
    <scope>NUCLEOTIDE SEQUENCE</scope>
</reference>
<dbReference type="RefSeq" id="XP_005762221.1">
    <property type="nucleotide sequence ID" value="XM_005762164.1"/>
</dbReference>
<evidence type="ECO:0000313" key="6">
    <source>
        <dbReference type="EnsemblProtists" id="EOD09792"/>
    </source>
</evidence>
<dbReference type="InterPro" id="IPR036704">
    <property type="entry name" value="RraA/RraA-like_sf"/>
</dbReference>
<feature type="binding site" evidence="3">
    <location>
        <position position="154"/>
    </location>
    <ligand>
        <name>Mg(2+)</name>
        <dbReference type="ChEBI" id="CHEBI:18420"/>
    </ligand>
</feature>
<dbReference type="AlphaFoldDB" id="A0A0D3IEV7"/>
<dbReference type="Gene3D" id="3.90.180.10">
    <property type="entry name" value="Medium-chain alcohol dehydrogenases, catalytic domain"/>
    <property type="match status" value="1"/>
</dbReference>
<dbReference type="GeneID" id="17255912"/>
<organism evidence="6 7">
    <name type="scientific">Emiliania huxleyi (strain CCMP1516)</name>
    <dbReference type="NCBI Taxonomy" id="280463"/>
    <lineage>
        <taxon>Eukaryota</taxon>
        <taxon>Haptista</taxon>
        <taxon>Haptophyta</taxon>
        <taxon>Prymnesiophyceae</taxon>
        <taxon>Isochrysidales</taxon>
        <taxon>Noelaerhabdaceae</taxon>
        <taxon>Emiliania</taxon>
    </lineage>
</organism>
<feature type="domain" description="Enoyl reductase (ER)" evidence="5">
    <location>
        <begin position="342"/>
        <end position="650"/>
    </location>
</feature>
<evidence type="ECO:0000256" key="4">
    <source>
        <dbReference type="SAM" id="MobiDB-lite"/>
    </source>
</evidence>
<dbReference type="GO" id="GO:0035925">
    <property type="term" value="F:mRNA 3'-UTR AU-rich region binding"/>
    <property type="evidence" value="ECO:0007669"/>
    <property type="project" value="TreeGrafter"/>
</dbReference>
<dbReference type="Gene3D" id="3.40.50.720">
    <property type="entry name" value="NAD(P)-binding Rossmann-like Domain"/>
    <property type="match status" value="1"/>
</dbReference>
<keyword evidence="1" id="KW-0521">NADP</keyword>
<dbReference type="InterPro" id="IPR020843">
    <property type="entry name" value="ER"/>
</dbReference>
<protein>
    <recommendedName>
        <fullName evidence="5">Enoyl reductase (ER) domain-containing protein</fullName>
    </recommendedName>
</protein>
<dbReference type="HOGENOM" id="CLU_420616_0_0_1"/>
<dbReference type="Pfam" id="PF13602">
    <property type="entry name" value="ADH_zinc_N_2"/>
    <property type="match status" value="1"/>
</dbReference>
<dbReference type="Pfam" id="PF03737">
    <property type="entry name" value="RraA-like"/>
    <property type="match status" value="1"/>
</dbReference>
<reference evidence="6" key="2">
    <citation type="submission" date="2024-10" db="UniProtKB">
        <authorList>
            <consortium name="EnsemblProtists"/>
        </authorList>
    </citation>
    <scope>IDENTIFICATION</scope>
</reference>
<proteinExistence type="predicted"/>
<dbReference type="GO" id="GO:0046872">
    <property type="term" value="F:metal ion binding"/>
    <property type="evidence" value="ECO:0007669"/>
    <property type="project" value="UniProtKB-KW"/>
</dbReference>
<dbReference type="Gene3D" id="3.50.30.40">
    <property type="entry name" value="Ribonuclease E inhibitor RraA/RraA-like"/>
    <property type="match status" value="1"/>
</dbReference>
<dbReference type="InterPro" id="IPR005493">
    <property type="entry name" value="RraA/RraA-like"/>
</dbReference>
<dbReference type="SMART" id="SM00829">
    <property type="entry name" value="PKS_ER"/>
    <property type="match status" value="1"/>
</dbReference>
<dbReference type="InterPro" id="IPR036291">
    <property type="entry name" value="NAD(P)-bd_dom_sf"/>
</dbReference>
<dbReference type="eggNOG" id="KOG1197">
    <property type="taxonomic scope" value="Eukaryota"/>
</dbReference>
<evidence type="ECO:0000256" key="2">
    <source>
        <dbReference type="ARBA" id="ARBA00023002"/>
    </source>
</evidence>
<dbReference type="EnsemblProtists" id="EOD09792">
    <property type="protein sequence ID" value="EOD09792"/>
    <property type="gene ID" value="EMIHUDRAFT_465364"/>
</dbReference>
<dbReference type="GO" id="GO:0003960">
    <property type="term" value="F:quinone reductase (NADPH) activity"/>
    <property type="evidence" value="ECO:0007669"/>
    <property type="project" value="InterPro"/>
</dbReference>
<dbReference type="InterPro" id="IPR047618">
    <property type="entry name" value="QOR-like"/>
</dbReference>
<dbReference type="CDD" id="cd16841">
    <property type="entry name" value="RraA_family"/>
    <property type="match status" value="1"/>
</dbReference>
<evidence type="ECO:0000256" key="1">
    <source>
        <dbReference type="ARBA" id="ARBA00022857"/>
    </source>
</evidence>
<dbReference type="GO" id="GO:0005829">
    <property type="term" value="C:cytosol"/>
    <property type="evidence" value="ECO:0007669"/>
    <property type="project" value="TreeGrafter"/>
</dbReference>
<keyword evidence="3" id="KW-0460">Magnesium</keyword>
<dbReference type="PANTHER" id="PTHR48106:SF13">
    <property type="entry name" value="QUINONE OXIDOREDUCTASE-RELATED"/>
    <property type="match status" value="1"/>
</dbReference>
<accession>A0A0D3IEV7</accession>
<evidence type="ECO:0000313" key="7">
    <source>
        <dbReference type="Proteomes" id="UP000013827"/>
    </source>
</evidence>
<dbReference type="InterPro" id="IPR011032">
    <property type="entry name" value="GroES-like_sf"/>
</dbReference>
<dbReference type="CDD" id="cd05286">
    <property type="entry name" value="QOR2"/>
    <property type="match status" value="1"/>
</dbReference>
<evidence type="ECO:0000256" key="3">
    <source>
        <dbReference type="PIRSR" id="PIRSR605493-1"/>
    </source>
</evidence>